<comment type="caution">
    <text evidence="1">The sequence shown here is derived from an EMBL/GenBank/DDBJ whole genome shotgun (WGS) entry which is preliminary data.</text>
</comment>
<name>A0AB33WTA0_9PSED</name>
<sequence>MTPAQKLIGWLVLAGLLIASGAGLGAWLAAGHYRPLLDAAQDDLATTKAGRASLEALVVEQGRKLGDLVLAGQEREQRAAQAQADARELAKTDYAAANRLLQERTGGDQCAAATAIIDQELGL</sequence>
<organism evidence="1 2">
    <name type="scientific">Pseudomonas chlororaphis O6</name>
    <dbReference type="NCBI Taxonomy" id="1037915"/>
    <lineage>
        <taxon>Bacteria</taxon>
        <taxon>Pseudomonadati</taxon>
        <taxon>Pseudomonadota</taxon>
        <taxon>Gammaproteobacteria</taxon>
        <taxon>Pseudomonadales</taxon>
        <taxon>Pseudomonadaceae</taxon>
        <taxon>Pseudomonas</taxon>
    </lineage>
</organism>
<evidence type="ECO:0000313" key="1">
    <source>
        <dbReference type="EMBL" id="EIM16221.1"/>
    </source>
</evidence>
<evidence type="ECO:0000313" key="2">
    <source>
        <dbReference type="Proteomes" id="UP000003790"/>
    </source>
</evidence>
<dbReference type="EMBL" id="AHOT01000019">
    <property type="protein sequence ID" value="EIM16221.1"/>
    <property type="molecule type" value="Genomic_DNA"/>
</dbReference>
<accession>A0AB33WTA0</accession>
<dbReference type="RefSeq" id="WP_009047289.1">
    <property type="nucleotide sequence ID" value="NZ_CM001490.1"/>
</dbReference>
<proteinExistence type="predicted"/>
<dbReference type="Proteomes" id="UP000003790">
    <property type="component" value="Chromosome"/>
</dbReference>
<protein>
    <submittedName>
        <fullName evidence="1">Uncharacterized protein</fullName>
    </submittedName>
</protein>
<gene>
    <name evidence="1" type="ORF">PchlO6_1263</name>
</gene>
<reference evidence="1 2" key="1">
    <citation type="journal article" date="2012" name="PLoS Genet.">
        <title>Comparative Genomics of Plant-Associated Pseudomonas spp.: Insights into Diversity and Inheritance of Traits Involved in Multitrophic Interactions.</title>
        <authorList>
            <person name="Loper J.E."/>
            <person name="Hassan K.A."/>
            <person name="Mavrodi D.V."/>
            <person name="Davis E.W.II."/>
            <person name="Lim C.K."/>
            <person name="Shaffer B.T."/>
            <person name="Elbourne L.D."/>
            <person name="Stockwell V.O."/>
            <person name="Hartney S.L."/>
            <person name="Breakwell K."/>
            <person name="Henkels M.D."/>
            <person name="Tetu S.G."/>
            <person name="Rangel L.I."/>
            <person name="Kidarsa T.A."/>
            <person name="Wilson N.L."/>
            <person name="van de Mortel J.E."/>
            <person name="Song C."/>
            <person name="Blumhagen R."/>
            <person name="Radune D."/>
            <person name="Hostetler J.B."/>
            <person name="Brinkac L.M."/>
            <person name="Durkin A.S."/>
            <person name="Kluepfel D.A."/>
            <person name="Wechter W.P."/>
            <person name="Anderson A.J."/>
            <person name="Kim Y.C."/>
            <person name="Pierson L.S.III."/>
            <person name="Pierson E.A."/>
            <person name="Lindow S.E."/>
            <person name="Kobayashi D.Y."/>
            <person name="Raaijmakers J.M."/>
            <person name="Weller D.M."/>
            <person name="Thomashow L.S."/>
            <person name="Allen A.E."/>
            <person name="Paulsen I.T."/>
        </authorList>
    </citation>
    <scope>NUCLEOTIDE SEQUENCE [LARGE SCALE GENOMIC DNA]</scope>
    <source>
        <strain evidence="1 2">O6</strain>
    </source>
</reference>
<dbReference type="AlphaFoldDB" id="A0AB33WTA0"/>